<gene>
    <name evidence="2" type="ORF">ACFQ11_27465</name>
</gene>
<accession>A0ABW3EUM2</accession>
<evidence type="ECO:0000256" key="1">
    <source>
        <dbReference type="SAM" id="Phobius"/>
    </source>
</evidence>
<dbReference type="InterPro" id="IPR011042">
    <property type="entry name" value="6-blade_b-propeller_TolB-like"/>
</dbReference>
<dbReference type="RefSeq" id="WP_378303719.1">
    <property type="nucleotide sequence ID" value="NZ_JBHTJA010000075.1"/>
</dbReference>
<evidence type="ECO:0000313" key="3">
    <source>
        <dbReference type="Proteomes" id="UP001596972"/>
    </source>
</evidence>
<dbReference type="Gene3D" id="2.120.10.30">
    <property type="entry name" value="TolB, C-terminal domain"/>
    <property type="match status" value="1"/>
</dbReference>
<keyword evidence="1" id="KW-0472">Membrane</keyword>
<feature type="transmembrane region" description="Helical" evidence="1">
    <location>
        <begin position="39"/>
        <end position="61"/>
    </location>
</feature>
<keyword evidence="1" id="KW-1133">Transmembrane helix</keyword>
<proteinExistence type="predicted"/>
<dbReference type="SUPFAM" id="SSF82171">
    <property type="entry name" value="DPP6 N-terminal domain-like"/>
    <property type="match status" value="1"/>
</dbReference>
<keyword evidence="3" id="KW-1185">Reference proteome</keyword>
<organism evidence="2 3">
    <name type="scientific">Actinomadura sediminis</name>
    <dbReference type="NCBI Taxonomy" id="1038904"/>
    <lineage>
        <taxon>Bacteria</taxon>
        <taxon>Bacillati</taxon>
        <taxon>Actinomycetota</taxon>
        <taxon>Actinomycetes</taxon>
        <taxon>Streptosporangiales</taxon>
        <taxon>Thermomonosporaceae</taxon>
        <taxon>Actinomadura</taxon>
    </lineage>
</organism>
<reference evidence="3" key="1">
    <citation type="journal article" date="2019" name="Int. J. Syst. Evol. Microbiol.">
        <title>The Global Catalogue of Microorganisms (GCM) 10K type strain sequencing project: providing services to taxonomists for standard genome sequencing and annotation.</title>
        <authorList>
            <consortium name="The Broad Institute Genomics Platform"/>
            <consortium name="The Broad Institute Genome Sequencing Center for Infectious Disease"/>
            <person name="Wu L."/>
            <person name="Ma J."/>
        </authorList>
    </citation>
    <scope>NUCLEOTIDE SEQUENCE [LARGE SCALE GENOMIC DNA]</scope>
    <source>
        <strain evidence="3">JCM 31202</strain>
    </source>
</reference>
<protein>
    <submittedName>
        <fullName evidence="2">TolB family protein</fullName>
    </submittedName>
</protein>
<comment type="caution">
    <text evidence="2">The sequence shown here is derived from an EMBL/GenBank/DDBJ whole genome shotgun (WGS) entry which is preliminary data.</text>
</comment>
<dbReference type="EMBL" id="JBHTJA010000075">
    <property type="protein sequence ID" value="MFD0904151.1"/>
    <property type="molecule type" value="Genomic_DNA"/>
</dbReference>
<name>A0ABW3EUM2_9ACTN</name>
<evidence type="ECO:0000313" key="2">
    <source>
        <dbReference type="EMBL" id="MFD0904151.1"/>
    </source>
</evidence>
<dbReference type="Proteomes" id="UP001596972">
    <property type="component" value="Unassembled WGS sequence"/>
</dbReference>
<sequence>MKSPSEELLRSALSDAAGAVRPEELRPLPARVPRRPRRALLAVPLAGVAAAVLAVLLVAPWSPDGRDGAPPRFALASYAGADFVVMGPWPPGAPSAMVRKADTGRTVATVRAPEGSSGFRDSADSGDNRTFVLTTADPEACLVRFHRLALNADGAPAEPPAELAGTALRQRMGEGPGQLAVSPGLRRIAYAGRDCGDAGGGNVTVVDTATGERRVTPLPPRALASSLRWAPDGRELVFQTMGDYLETELRTLDAETGRLGTVSLGGGDATLHGAAFDEDGAHVTALVRDGGRNRIVWYSMTGKRVTRQVDLHASEPDAPTTFEAAGARIVVRIDDRVSVIAGTKVTTRRIDRGGASGP</sequence>
<keyword evidence="1" id="KW-0812">Transmembrane</keyword>